<sequence>SPHSYSSVVLLFECSYAFFLNPRALADFVLSYAKKRRTAAAHQQGRLVRRRMHEILLGRDSGRPRVPAQHERDPPRPQAGEHTAGRELHIMITDFGSAKMFKPPVDRSRARNGAAASTAATTTTTRMSRVAAKNSFVAPPSTCRRSC</sequence>
<feature type="compositionally biased region" description="Basic and acidic residues" evidence="1">
    <location>
        <begin position="57"/>
        <end position="75"/>
    </location>
</feature>
<name>A0ABC8V0A7_9AQUA</name>
<comment type="caution">
    <text evidence="2">The sequence shown here is derived from an EMBL/GenBank/DDBJ whole genome shotgun (WGS) entry which is preliminary data.</text>
</comment>
<organism evidence="2 3">
    <name type="scientific">Ilex paraguariensis</name>
    <name type="common">yerba mate</name>
    <dbReference type="NCBI Taxonomy" id="185542"/>
    <lineage>
        <taxon>Eukaryota</taxon>
        <taxon>Viridiplantae</taxon>
        <taxon>Streptophyta</taxon>
        <taxon>Embryophyta</taxon>
        <taxon>Tracheophyta</taxon>
        <taxon>Spermatophyta</taxon>
        <taxon>Magnoliopsida</taxon>
        <taxon>eudicotyledons</taxon>
        <taxon>Gunneridae</taxon>
        <taxon>Pentapetalae</taxon>
        <taxon>asterids</taxon>
        <taxon>campanulids</taxon>
        <taxon>Aquifoliales</taxon>
        <taxon>Aquifoliaceae</taxon>
        <taxon>Ilex</taxon>
    </lineage>
</organism>
<dbReference type="Proteomes" id="UP001642360">
    <property type="component" value="Unassembled WGS sequence"/>
</dbReference>
<dbReference type="EMBL" id="CAUOFW020009711">
    <property type="protein sequence ID" value="CAK9186781.1"/>
    <property type="molecule type" value="Genomic_DNA"/>
</dbReference>
<dbReference type="AlphaFoldDB" id="A0ABC8V0A7"/>
<proteinExistence type="predicted"/>
<feature type="non-terminal residue" evidence="2">
    <location>
        <position position="1"/>
    </location>
</feature>
<accession>A0ABC8V0A7</accession>
<evidence type="ECO:0000256" key="1">
    <source>
        <dbReference type="SAM" id="MobiDB-lite"/>
    </source>
</evidence>
<evidence type="ECO:0000313" key="2">
    <source>
        <dbReference type="EMBL" id="CAK9186781.1"/>
    </source>
</evidence>
<feature type="region of interest" description="Disordered" evidence="1">
    <location>
        <begin position="57"/>
        <end position="85"/>
    </location>
</feature>
<keyword evidence="3" id="KW-1185">Reference proteome</keyword>
<evidence type="ECO:0000313" key="3">
    <source>
        <dbReference type="Proteomes" id="UP001642360"/>
    </source>
</evidence>
<gene>
    <name evidence="2" type="ORF">ILEXP_LOCUS57281</name>
</gene>
<protein>
    <submittedName>
        <fullName evidence="2">Uncharacterized protein</fullName>
    </submittedName>
</protein>
<reference evidence="2 3" key="1">
    <citation type="submission" date="2024-02" db="EMBL/GenBank/DDBJ databases">
        <authorList>
            <person name="Vignale AGUSTIN F."/>
            <person name="Sosa J E."/>
            <person name="Modenutti C."/>
        </authorList>
    </citation>
    <scope>NUCLEOTIDE SEQUENCE [LARGE SCALE GENOMIC DNA]</scope>
</reference>